<protein>
    <recommendedName>
        <fullName evidence="4">SET domain-containing protein</fullName>
    </recommendedName>
</protein>
<dbReference type="Gene3D" id="1.25.40.10">
    <property type="entry name" value="Tetratricopeptide repeat domain"/>
    <property type="match status" value="1"/>
</dbReference>
<dbReference type="AlphaFoldDB" id="A0A2G5HPN9"/>
<evidence type="ECO:0000259" key="4">
    <source>
        <dbReference type="PROSITE" id="PS50280"/>
    </source>
</evidence>
<dbReference type="CDD" id="cd20071">
    <property type="entry name" value="SET_SMYD"/>
    <property type="match status" value="1"/>
</dbReference>
<evidence type="ECO:0000256" key="2">
    <source>
        <dbReference type="ARBA" id="ARBA00022803"/>
    </source>
</evidence>
<sequence>MNPEAALALVQRERDIFETANERKGQPRPSNLPTRTELLQSFQAAGKANEQDGLQEPYRIIVGHIYPPSTRPLAELEDIAIGDLCLETVHHGRRLVLRTIGHPKIEDGVINVVEDAHGNVDRLVVYHCGQDILRKDGLVAVKDPYYKIAVDGGCVIRVDHPGNIIVLHEGHEIVPKTLREAELDSLSVDGANMYKERGNKSYQKTDYSQAVRFYSRGLEICDAAATVKYDLRRNRAMANMYLGRHEAALEDAKAAVISTKDLNEKSKKLNGKAYYRAGCAAYQLERFASAASFFENVLELDPKDTEAQSQLRRTKARLDEQASGQYNLELITKKLRKDPKLRILDHASFTSKVEIKDASEKGRGLFATCDLEAGELVMCEKAFCVAGLEEKAEESRVINLLDSTMSIGTHALRLVKVLQKLLYSPKQAARFLELCDGDYQPRPSPALVDGVVPVDTFQVISVLKANGFSCPSSASSITMDEEDEGSKCTGVWLISSAINHDCIGNVSRTFLGDMLLLRANRRISAGEELTMRYINPENTIEQFHEQLRRSWNFSCTCRLCTAEVNTPPYQRSIRASLLEQVIELQNENLVLEWSPPSMEIINQVEKLCKGIERTYNDSLFKALPRSMLHVVHLWLCMAYATQSMGDAMLDAARLVLRDLGFGISEHNGTLSVDKSNARLDASGIHAAMYAAQIEEAKGRGGIARQYEELAKELYLLFAGSMFGFAGLFPSVF</sequence>
<evidence type="ECO:0000313" key="6">
    <source>
        <dbReference type="EMBL" id="WPB05009.1"/>
    </source>
</evidence>
<reference evidence="6 8" key="2">
    <citation type="submission" date="2023-09" db="EMBL/GenBank/DDBJ databases">
        <title>Complete-Gapless Cercospora beticola genome.</title>
        <authorList>
            <person name="Wyatt N.A."/>
            <person name="Spanner R.E."/>
            <person name="Bolton M.D."/>
        </authorList>
    </citation>
    <scope>NUCLEOTIDE SEQUENCE [LARGE SCALE GENOMIC DNA]</scope>
    <source>
        <strain evidence="6">Cb09-40</strain>
    </source>
</reference>
<dbReference type="InterPro" id="IPR013105">
    <property type="entry name" value="TPR_2"/>
</dbReference>
<feature type="domain" description="SET" evidence="4">
    <location>
        <begin position="351"/>
        <end position="534"/>
    </location>
</feature>
<keyword evidence="8" id="KW-1185">Reference proteome</keyword>
<gene>
    <name evidence="5" type="ORF">CB0940_08432</name>
    <name evidence="6" type="ORF">RHO25_009657</name>
</gene>
<dbReference type="InterPro" id="IPR001214">
    <property type="entry name" value="SET_dom"/>
</dbReference>
<evidence type="ECO:0000256" key="1">
    <source>
        <dbReference type="ARBA" id="ARBA00022737"/>
    </source>
</evidence>
<dbReference type="SUPFAM" id="SSF48452">
    <property type="entry name" value="TPR-like"/>
    <property type="match status" value="1"/>
</dbReference>
<dbReference type="Proteomes" id="UP001302367">
    <property type="component" value="Chromosome 6"/>
</dbReference>
<dbReference type="Proteomes" id="UP000230605">
    <property type="component" value="Chromosome 6"/>
</dbReference>
<evidence type="ECO:0000256" key="3">
    <source>
        <dbReference type="PROSITE-ProRule" id="PRU00339"/>
    </source>
</evidence>
<dbReference type="InterPro" id="IPR011990">
    <property type="entry name" value="TPR-like_helical_dom_sf"/>
</dbReference>
<dbReference type="EMBL" id="CP134189">
    <property type="protein sequence ID" value="WPB05009.1"/>
    <property type="molecule type" value="Genomic_DNA"/>
</dbReference>
<dbReference type="SMART" id="SM00028">
    <property type="entry name" value="TPR"/>
    <property type="match status" value="3"/>
</dbReference>
<dbReference type="SUPFAM" id="SSF82199">
    <property type="entry name" value="SET domain"/>
    <property type="match status" value="1"/>
</dbReference>
<reference evidence="5 7" key="1">
    <citation type="submission" date="2015-10" db="EMBL/GenBank/DDBJ databases">
        <title>The cercosporin biosynthetic gene cluster was horizontally transferred to several fungal lineages and shown to be expanded in Cercospora beticola based on microsynteny with recipient genomes.</title>
        <authorList>
            <person name="De Jonge R."/>
            <person name="Ebert M.K."/>
            <person name="Suttle J.C."/>
            <person name="Jurick Ii W.M."/>
            <person name="Secor G.A."/>
            <person name="Thomma B.P."/>
            <person name="Van De Peer Y."/>
            <person name="Bolton M.D."/>
        </authorList>
    </citation>
    <scope>NUCLEOTIDE SEQUENCE [LARGE SCALE GENOMIC DNA]</scope>
    <source>
        <strain evidence="5 7">09-40</strain>
    </source>
</reference>
<dbReference type="PROSITE" id="PS50280">
    <property type="entry name" value="SET"/>
    <property type="match status" value="1"/>
</dbReference>
<evidence type="ECO:0000313" key="8">
    <source>
        <dbReference type="Proteomes" id="UP001302367"/>
    </source>
</evidence>
<feature type="repeat" description="TPR" evidence="3">
    <location>
        <begin position="271"/>
        <end position="304"/>
    </location>
</feature>
<dbReference type="PROSITE" id="PS50005">
    <property type="entry name" value="TPR"/>
    <property type="match status" value="1"/>
</dbReference>
<dbReference type="Gene3D" id="2.170.270.10">
    <property type="entry name" value="SET domain"/>
    <property type="match status" value="1"/>
</dbReference>
<dbReference type="Pfam" id="PF07719">
    <property type="entry name" value="TPR_2"/>
    <property type="match status" value="1"/>
</dbReference>
<dbReference type="InterPro" id="IPR053209">
    <property type="entry name" value="Gramillin-biosynth_MTr"/>
</dbReference>
<keyword evidence="2 3" id="KW-0802">TPR repeat</keyword>
<evidence type="ECO:0000313" key="7">
    <source>
        <dbReference type="Proteomes" id="UP000230605"/>
    </source>
</evidence>
<evidence type="ECO:0000313" key="5">
    <source>
        <dbReference type="EMBL" id="PIA94192.1"/>
    </source>
</evidence>
<dbReference type="Pfam" id="PF00856">
    <property type="entry name" value="SET"/>
    <property type="match status" value="1"/>
</dbReference>
<dbReference type="InterPro" id="IPR046341">
    <property type="entry name" value="SET_dom_sf"/>
</dbReference>
<keyword evidence="1" id="KW-0677">Repeat</keyword>
<proteinExistence type="predicted"/>
<dbReference type="PANTHER" id="PTHR47643">
    <property type="entry name" value="TPR DOMAIN PROTEIN (AFU_ORTHOLOGUE AFUA_5G12710)"/>
    <property type="match status" value="1"/>
</dbReference>
<dbReference type="InterPro" id="IPR019734">
    <property type="entry name" value="TPR_rpt"/>
</dbReference>
<dbReference type="EMBL" id="LKMD01000104">
    <property type="protein sequence ID" value="PIA94192.1"/>
    <property type="molecule type" value="Genomic_DNA"/>
</dbReference>
<organism evidence="5 7">
    <name type="scientific">Cercospora beticola</name>
    <name type="common">Sugarbeet leaf spot fungus</name>
    <dbReference type="NCBI Taxonomy" id="122368"/>
    <lineage>
        <taxon>Eukaryota</taxon>
        <taxon>Fungi</taxon>
        <taxon>Dikarya</taxon>
        <taxon>Ascomycota</taxon>
        <taxon>Pezizomycotina</taxon>
        <taxon>Dothideomycetes</taxon>
        <taxon>Dothideomycetidae</taxon>
        <taxon>Mycosphaerellales</taxon>
        <taxon>Mycosphaerellaceae</taxon>
        <taxon>Cercospora</taxon>
    </lineage>
</organism>
<dbReference type="OrthoDB" id="438641at2759"/>
<accession>A0A2G5HPN9</accession>
<name>A0A2G5HPN9_CERBT</name>
<dbReference type="PANTHER" id="PTHR47643:SF2">
    <property type="entry name" value="TPR DOMAIN PROTEIN (AFU_ORTHOLOGUE AFUA_5G12710)"/>
    <property type="match status" value="1"/>
</dbReference>